<dbReference type="EMBL" id="FOOX01000009">
    <property type="protein sequence ID" value="SFG76403.1"/>
    <property type="molecule type" value="Genomic_DNA"/>
</dbReference>
<keyword evidence="1" id="KW-0812">Transmembrane</keyword>
<dbReference type="AlphaFoldDB" id="A0A1I2UH98"/>
<feature type="transmembrane region" description="Helical" evidence="1">
    <location>
        <begin position="43"/>
        <end position="68"/>
    </location>
</feature>
<evidence type="ECO:0000313" key="3">
    <source>
        <dbReference type="Proteomes" id="UP000199337"/>
    </source>
</evidence>
<evidence type="ECO:0008006" key="4">
    <source>
        <dbReference type="Google" id="ProtNLM"/>
    </source>
</evidence>
<keyword evidence="3" id="KW-1185">Reference proteome</keyword>
<dbReference type="Pfam" id="PF14209">
    <property type="entry name" value="DUF4321"/>
    <property type="match status" value="1"/>
</dbReference>
<name>A0A1I2UH98_9FIRM</name>
<sequence>MLLLLAGGMAGSSLSGTLAEWLPFLAATSNIGLKPATLDLHFLSITFGFNLALGPVTALGLVLGYLVYRKV</sequence>
<gene>
    <name evidence="2" type="ORF">SAMN05660649_02618</name>
</gene>
<keyword evidence="1" id="KW-0472">Membrane</keyword>
<protein>
    <recommendedName>
        <fullName evidence="4">DUF4321 domain-containing protein</fullName>
    </recommendedName>
</protein>
<evidence type="ECO:0000313" key="2">
    <source>
        <dbReference type="EMBL" id="SFG76403.1"/>
    </source>
</evidence>
<dbReference type="Proteomes" id="UP000199337">
    <property type="component" value="Unassembled WGS sequence"/>
</dbReference>
<keyword evidence="1" id="KW-1133">Transmembrane helix</keyword>
<dbReference type="InterPro" id="IPR025470">
    <property type="entry name" value="DUF4321"/>
</dbReference>
<dbReference type="STRING" id="341036.SAMN05660649_02618"/>
<evidence type="ECO:0000256" key="1">
    <source>
        <dbReference type="SAM" id="Phobius"/>
    </source>
</evidence>
<reference evidence="3" key="1">
    <citation type="submission" date="2016-10" db="EMBL/GenBank/DDBJ databases">
        <authorList>
            <person name="Varghese N."/>
            <person name="Submissions S."/>
        </authorList>
    </citation>
    <scope>NUCLEOTIDE SEQUENCE [LARGE SCALE GENOMIC DNA]</scope>
    <source>
        <strain evidence="3">DSM 17038</strain>
    </source>
</reference>
<accession>A0A1I2UH98</accession>
<organism evidence="2 3">
    <name type="scientific">Desulfotruncus arcticus DSM 17038</name>
    <dbReference type="NCBI Taxonomy" id="1121424"/>
    <lineage>
        <taxon>Bacteria</taxon>
        <taxon>Bacillati</taxon>
        <taxon>Bacillota</taxon>
        <taxon>Clostridia</taxon>
        <taxon>Eubacteriales</taxon>
        <taxon>Desulfallaceae</taxon>
        <taxon>Desulfotruncus</taxon>
    </lineage>
</organism>
<proteinExistence type="predicted"/>